<dbReference type="Gene3D" id="1.10.8.50">
    <property type="match status" value="1"/>
</dbReference>
<comment type="similarity">
    <text evidence="1">Belongs to the FPG family.</text>
</comment>
<dbReference type="FunFam" id="3.20.190.10:FF:000002">
    <property type="entry name" value="Endonuclease 8"/>
    <property type="match status" value="1"/>
</dbReference>
<dbReference type="SUPFAM" id="SSF81624">
    <property type="entry name" value="N-terminal domain of MutM-like DNA repair proteins"/>
    <property type="match status" value="1"/>
</dbReference>
<evidence type="ECO:0000256" key="6">
    <source>
        <dbReference type="ARBA" id="ARBA00022801"/>
    </source>
</evidence>
<protein>
    <recommendedName>
        <fullName evidence="2">DNA-(apurinic or apyrimidinic site) lyase</fullName>
        <ecNumber evidence="2">4.2.99.18</ecNumber>
    </recommendedName>
</protein>
<proteinExistence type="inferred from homology"/>
<dbReference type="PANTHER" id="PTHR42697">
    <property type="entry name" value="ENDONUCLEASE 8"/>
    <property type="match status" value="1"/>
</dbReference>
<dbReference type="EMBL" id="MRWE01000001">
    <property type="protein sequence ID" value="ORJ27512.1"/>
    <property type="molecule type" value="Genomic_DNA"/>
</dbReference>
<evidence type="ECO:0000256" key="11">
    <source>
        <dbReference type="ARBA" id="ARBA00023268"/>
    </source>
</evidence>
<keyword evidence="16" id="KW-0540">Nuclease</keyword>
<dbReference type="AlphaFoldDB" id="A0A1X0WL61"/>
<dbReference type="GO" id="GO:0140078">
    <property type="term" value="F:class I DNA-(apurinic or apyrimidinic site) endonuclease activity"/>
    <property type="evidence" value="ECO:0007669"/>
    <property type="project" value="UniProtKB-EC"/>
</dbReference>
<dbReference type="InterPro" id="IPR015886">
    <property type="entry name" value="H2TH_FPG"/>
</dbReference>
<evidence type="ECO:0000259" key="14">
    <source>
        <dbReference type="PROSITE" id="PS51066"/>
    </source>
</evidence>
<keyword evidence="7" id="KW-0862">Zinc</keyword>
<dbReference type="Pfam" id="PF01149">
    <property type="entry name" value="Fapy_DNA_glyco"/>
    <property type="match status" value="1"/>
</dbReference>
<dbReference type="FunFam" id="1.10.8.50:FF:000005">
    <property type="entry name" value="Endonuclease 8"/>
    <property type="match status" value="1"/>
</dbReference>
<dbReference type="Pfam" id="PF06831">
    <property type="entry name" value="H2TH"/>
    <property type="match status" value="1"/>
</dbReference>
<evidence type="ECO:0000256" key="1">
    <source>
        <dbReference type="ARBA" id="ARBA00009409"/>
    </source>
</evidence>
<evidence type="ECO:0000256" key="8">
    <source>
        <dbReference type="ARBA" id="ARBA00023125"/>
    </source>
</evidence>
<dbReference type="GO" id="GO:0008270">
    <property type="term" value="F:zinc ion binding"/>
    <property type="evidence" value="ECO:0007669"/>
    <property type="project" value="UniProtKB-KW"/>
</dbReference>
<dbReference type="GO" id="GO:0000703">
    <property type="term" value="F:oxidized pyrimidine nucleobase lesion DNA N-glycosylase activity"/>
    <property type="evidence" value="ECO:0007669"/>
    <property type="project" value="TreeGrafter"/>
</dbReference>
<dbReference type="SUPFAM" id="SSF57716">
    <property type="entry name" value="Glucocorticoid receptor-like (DNA-binding domain)"/>
    <property type="match status" value="1"/>
</dbReference>
<name>A0A1X0WL61_9GAMM</name>
<keyword evidence="4" id="KW-0227">DNA damage</keyword>
<evidence type="ECO:0000256" key="7">
    <source>
        <dbReference type="ARBA" id="ARBA00022833"/>
    </source>
</evidence>
<dbReference type="PROSITE" id="PS51066">
    <property type="entry name" value="ZF_FPG_2"/>
    <property type="match status" value="1"/>
</dbReference>
<keyword evidence="12" id="KW-0326">Glycosidase</keyword>
<evidence type="ECO:0000256" key="3">
    <source>
        <dbReference type="ARBA" id="ARBA00022723"/>
    </source>
</evidence>
<keyword evidence="10" id="KW-0456">Lyase</keyword>
<dbReference type="InterPro" id="IPR035937">
    <property type="entry name" value="FPG_N"/>
</dbReference>
<gene>
    <name evidence="16" type="ORF">BS640_00950</name>
</gene>
<evidence type="ECO:0000313" key="17">
    <source>
        <dbReference type="Proteomes" id="UP000192536"/>
    </source>
</evidence>
<dbReference type="GO" id="GO:0006284">
    <property type="term" value="P:base-excision repair"/>
    <property type="evidence" value="ECO:0007669"/>
    <property type="project" value="InterPro"/>
</dbReference>
<dbReference type="GeneID" id="93567082"/>
<dbReference type="InterPro" id="IPR012319">
    <property type="entry name" value="FPG_cat"/>
</dbReference>
<keyword evidence="9" id="KW-0234">DNA repair</keyword>
<comment type="caution">
    <text evidence="16">The sequence shown here is derived from an EMBL/GenBank/DDBJ whole genome shotgun (WGS) entry which is preliminary data.</text>
</comment>
<dbReference type="InterPro" id="IPR010979">
    <property type="entry name" value="Ribosomal_uS13-like_H2TH"/>
</dbReference>
<evidence type="ECO:0000256" key="4">
    <source>
        <dbReference type="ARBA" id="ARBA00022763"/>
    </source>
</evidence>
<dbReference type="NCBIfam" id="NF007763">
    <property type="entry name" value="PRK10445.1"/>
    <property type="match status" value="1"/>
</dbReference>
<accession>A0A1X0WL61</accession>
<dbReference type="InterPro" id="IPR000214">
    <property type="entry name" value="Znf_DNA_glyclase/AP_lyase"/>
</dbReference>
<evidence type="ECO:0000256" key="5">
    <source>
        <dbReference type="ARBA" id="ARBA00022771"/>
    </source>
</evidence>
<evidence type="ECO:0000313" key="16">
    <source>
        <dbReference type="EMBL" id="ORJ27512.1"/>
    </source>
</evidence>
<feature type="domain" description="Formamidopyrimidine-DNA glycosylase catalytic" evidence="15">
    <location>
        <begin position="2"/>
        <end position="92"/>
    </location>
</feature>
<keyword evidence="6" id="KW-0378">Hydrolase</keyword>
<evidence type="ECO:0000256" key="2">
    <source>
        <dbReference type="ARBA" id="ARBA00012720"/>
    </source>
</evidence>
<dbReference type="STRING" id="1646377.BS640_00950"/>
<evidence type="ECO:0000256" key="12">
    <source>
        <dbReference type="ARBA" id="ARBA00023295"/>
    </source>
</evidence>
<organism evidence="16 17">
    <name type="scientific">Rouxiella badensis</name>
    <dbReference type="NCBI Taxonomy" id="1646377"/>
    <lineage>
        <taxon>Bacteria</taxon>
        <taxon>Pseudomonadati</taxon>
        <taxon>Pseudomonadota</taxon>
        <taxon>Gammaproteobacteria</taxon>
        <taxon>Enterobacterales</taxon>
        <taxon>Yersiniaceae</taxon>
        <taxon>Rouxiella</taxon>
    </lineage>
</organism>
<keyword evidence="3" id="KW-0479">Metal-binding</keyword>
<dbReference type="RefSeq" id="WP_017493924.1">
    <property type="nucleotide sequence ID" value="NZ_CAUQAZ010000035.1"/>
</dbReference>
<evidence type="ECO:0000259" key="15">
    <source>
        <dbReference type="PROSITE" id="PS51068"/>
    </source>
</evidence>
<reference evidence="16 17" key="1">
    <citation type="journal article" date="2017" name="Int. J. Syst. Evol. Microbiol.">
        <title>Rouxiella badensis sp. nov. and Rouxiella silvae sp. nov. isolated from peat bog soil in Germany and emendation of the genus description.</title>
        <authorList>
            <person name="Le Fleche-Mateos A."/>
            <person name="Kugler J.H."/>
            <person name="Hansen S.H."/>
            <person name="Syldatk C."/>
            <person name="Hausmann R."/>
            <person name="Lomprez F."/>
            <person name="Vandenbogaert M."/>
            <person name="Manuguerra J.C."/>
            <person name="Grimont P.A."/>
        </authorList>
    </citation>
    <scope>NUCLEOTIDE SEQUENCE [LARGE SCALE GENOMIC DNA]</scope>
    <source>
        <strain evidence="16 17">DSM 100043</strain>
    </source>
</reference>
<dbReference type="PANTHER" id="PTHR42697:SF1">
    <property type="entry name" value="ENDONUCLEASE 8"/>
    <property type="match status" value="1"/>
</dbReference>
<keyword evidence="5 13" id="KW-0863">Zinc-finger</keyword>
<keyword evidence="11" id="KW-0511">Multifunctional enzyme</keyword>
<dbReference type="Gene3D" id="3.20.190.10">
    <property type="entry name" value="MutM-like, N-terminal"/>
    <property type="match status" value="1"/>
</dbReference>
<keyword evidence="16" id="KW-0255">Endonuclease</keyword>
<dbReference type="SMART" id="SM00898">
    <property type="entry name" value="Fapy_DNA_glyco"/>
    <property type="match status" value="1"/>
</dbReference>
<keyword evidence="17" id="KW-1185">Reference proteome</keyword>
<dbReference type="EC" id="4.2.99.18" evidence="2"/>
<dbReference type="PROSITE" id="PS51068">
    <property type="entry name" value="FPG_CAT"/>
    <property type="match status" value="1"/>
</dbReference>
<dbReference type="SUPFAM" id="SSF46946">
    <property type="entry name" value="S13-like H2TH domain"/>
    <property type="match status" value="1"/>
</dbReference>
<evidence type="ECO:0000256" key="9">
    <source>
        <dbReference type="ARBA" id="ARBA00023204"/>
    </source>
</evidence>
<feature type="domain" description="FPG-type" evidence="14">
    <location>
        <begin position="230"/>
        <end position="264"/>
    </location>
</feature>
<dbReference type="GO" id="GO:0003684">
    <property type="term" value="F:damaged DNA binding"/>
    <property type="evidence" value="ECO:0007669"/>
    <property type="project" value="InterPro"/>
</dbReference>
<evidence type="ECO:0000256" key="10">
    <source>
        <dbReference type="ARBA" id="ARBA00023239"/>
    </source>
</evidence>
<sequence>MPEGPEIRRAADLLETAVVDKPLTDVWFAFPKLQPYQPSLIGQRVKGIETRGKALLTHFTNSLTLYSHNQLYGVWRVFKPGDVIDHGKRSLRVKIATPDSAILLYSASDIEIWPTEEVYQHPFLQRIGPDVLDVTLTVEEVRARLLSRRFSHRQLGGTLLDQAFLAGLGNYLRAEILWQAKLLPSHRPADLNDQRLDLLADACLSIARHSYAMRGTMDENVHHGAMFRFKVFAREGKPCERCGAAIVKSSVSSRPFFSCPGCQM</sequence>
<keyword evidence="8" id="KW-0238">DNA-binding</keyword>
<dbReference type="Proteomes" id="UP000192536">
    <property type="component" value="Unassembled WGS sequence"/>
</dbReference>
<dbReference type="SMART" id="SM01232">
    <property type="entry name" value="H2TH"/>
    <property type="match status" value="1"/>
</dbReference>
<evidence type="ECO:0000256" key="13">
    <source>
        <dbReference type="PROSITE-ProRule" id="PRU00391"/>
    </source>
</evidence>